<evidence type="ECO:0000313" key="1">
    <source>
        <dbReference type="EMBL" id="ASJ76093.1"/>
    </source>
</evidence>
<reference evidence="1 2" key="1">
    <citation type="submission" date="2016-12" db="EMBL/GenBank/DDBJ databases">
        <authorList>
            <person name="Song W.-J."/>
            <person name="Kurnit D.M."/>
        </authorList>
    </citation>
    <scope>NUCLEOTIDE SEQUENCE [LARGE SCALE GENOMIC DNA]</scope>
    <source>
        <strain evidence="1 2">IMCC3135</strain>
    </source>
</reference>
<gene>
    <name evidence="1" type="ORF">IMCC3135_30220</name>
</gene>
<dbReference type="InterPro" id="IPR021457">
    <property type="entry name" value="DUF3108"/>
</dbReference>
<dbReference type="Pfam" id="PF11306">
    <property type="entry name" value="DUF3108"/>
    <property type="match status" value="1"/>
</dbReference>
<name>A0A2Z2NXU5_9GAMM</name>
<sequence length="310" mass="34423">MTSLHLPGALSRTLPFAIAGIVLSAVSICDATAQSLKSGDLAPFEVVYEVGNNLINAGDARLVLSNKANLWTYSLKIQPRGVFKLAGKGRISEQSTFTLAGSDDNVQLQPQSYSYRQDDERRRQVDASFDWANNAVTHKYRGKTVTETFDEPLLDRLTATLLIMNTLRHDFQKVELPIFDSAKIKQVEFVNEGHETLQTRLGTIDTIRVTNHNAIGGSRQTITWFAPSLDYLPVKIEHKKRDELVVRLSLLSFENRVTSLELGGALPVEDSSADEEAEEVEVADEKVELEEILEVVVPDPVTETEPAKSE</sequence>
<protein>
    <recommendedName>
        <fullName evidence="3">DUF3108 domain-containing protein</fullName>
    </recommendedName>
</protein>
<accession>A0A2Z2NXU5</accession>
<evidence type="ECO:0008006" key="3">
    <source>
        <dbReference type="Google" id="ProtNLM"/>
    </source>
</evidence>
<dbReference type="AlphaFoldDB" id="A0A2Z2NXU5"/>
<proteinExistence type="predicted"/>
<organism evidence="1 2">
    <name type="scientific">Granulosicoccus antarcticus IMCC3135</name>
    <dbReference type="NCBI Taxonomy" id="1192854"/>
    <lineage>
        <taxon>Bacteria</taxon>
        <taxon>Pseudomonadati</taxon>
        <taxon>Pseudomonadota</taxon>
        <taxon>Gammaproteobacteria</taxon>
        <taxon>Chromatiales</taxon>
        <taxon>Granulosicoccaceae</taxon>
        <taxon>Granulosicoccus</taxon>
    </lineage>
</organism>
<dbReference type="EMBL" id="CP018632">
    <property type="protein sequence ID" value="ASJ76093.1"/>
    <property type="molecule type" value="Genomic_DNA"/>
</dbReference>
<dbReference type="OrthoDB" id="6007799at2"/>
<dbReference type="RefSeq" id="WP_088920909.1">
    <property type="nucleotide sequence ID" value="NZ_CP018632.1"/>
</dbReference>
<keyword evidence="2" id="KW-1185">Reference proteome</keyword>
<dbReference type="KEGG" id="gai:IMCC3135_30220"/>
<dbReference type="Proteomes" id="UP000250079">
    <property type="component" value="Chromosome"/>
</dbReference>
<evidence type="ECO:0000313" key="2">
    <source>
        <dbReference type="Proteomes" id="UP000250079"/>
    </source>
</evidence>